<sequence>MGIIYKVKQLYNRSCRALLVFFIKKNSMAVLAIASAELIGRLIGIERTGSEATIKKQQLRLTYDAKNRVDYLTTDQHSGQVATKTSMCTAMV</sequence>
<reference evidence="2" key="1">
    <citation type="submission" date="2015-07" db="EMBL/GenBank/DDBJ databases">
        <title>Draft genome sequence of Acetobacterium bakii DSM 8293, a potential psychrophilic chemical producer through syngas fermentation.</title>
        <authorList>
            <person name="Song Y."/>
            <person name="Hwang S."/>
            <person name="Cho B.-K."/>
        </authorList>
    </citation>
    <scope>NUCLEOTIDE SEQUENCE [LARGE SCALE GENOMIC DNA]</scope>
    <source>
        <strain evidence="2">DSM 8239</strain>
    </source>
</reference>
<proteinExistence type="predicted"/>
<dbReference type="AlphaFoldDB" id="A0A0L6U4L1"/>
<dbReference type="OrthoDB" id="9765386at2"/>
<keyword evidence="2" id="KW-1185">Reference proteome</keyword>
<gene>
    <name evidence="1" type="ORF">AKG39_00675</name>
</gene>
<dbReference type="EMBL" id="LGYO01000003">
    <property type="protein sequence ID" value="KNZ43454.1"/>
    <property type="molecule type" value="Genomic_DNA"/>
</dbReference>
<name>A0A0L6U4L1_9FIRM</name>
<evidence type="ECO:0000313" key="2">
    <source>
        <dbReference type="Proteomes" id="UP000036873"/>
    </source>
</evidence>
<evidence type="ECO:0000313" key="1">
    <source>
        <dbReference type="EMBL" id="KNZ43454.1"/>
    </source>
</evidence>
<comment type="caution">
    <text evidence="1">The sequence shown here is derived from an EMBL/GenBank/DDBJ whole genome shotgun (WGS) entry which is preliminary data.</text>
</comment>
<accession>A0A0L6U4L1</accession>
<dbReference type="RefSeq" id="WP_050738436.1">
    <property type="nucleotide sequence ID" value="NZ_RXYC01000008.1"/>
</dbReference>
<protein>
    <submittedName>
        <fullName evidence="1">Uncharacterized protein</fullName>
    </submittedName>
</protein>
<organism evidence="1 2">
    <name type="scientific">Acetobacterium bakii</name>
    <dbReference type="NCBI Taxonomy" id="52689"/>
    <lineage>
        <taxon>Bacteria</taxon>
        <taxon>Bacillati</taxon>
        <taxon>Bacillota</taxon>
        <taxon>Clostridia</taxon>
        <taxon>Eubacteriales</taxon>
        <taxon>Eubacteriaceae</taxon>
        <taxon>Acetobacterium</taxon>
    </lineage>
</organism>
<dbReference type="Proteomes" id="UP000036873">
    <property type="component" value="Unassembled WGS sequence"/>
</dbReference>